<dbReference type="SUPFAM" id="SSF57716">
    <property type="entry name" value="Glucocorticoid receptor-like (DNA-binding domain)"/>
    <property type="match status" value="1"/>
</dbReference>
<evidence type="ECO:0000256" key="1">
    <source>
        <dbReference type="ARBA" id="ARBA00022723"/>
    </source>
</evidence>
<dbReference type="NCBIfam" id="TIGR02890">
    <property type="entry name" value="bacill_yteA"/>
    <property type="match status" value="1"/>
</dbReference>
<dbReference type="Gene3D" id="1.20.120.910">
    <property type="entry name" value="DksA, coiled-coil domain"/>
    <property type="match status" value="1"/>
</dbReference>
<name>A0A4U0FK50_9BACL</name>
<evidence type="ECO:0000313" key="7">
    <source>
        <dbReference type="Proteomes" id="UP000309673"/>
    </source>
</evidence>
<evidence type="ECO:0000256" key="3">
    <source>
        <dbReference type="ARBA" id="ARBA00022833"/>
    </source>
</evidence>
<accession>A0A4U0FK50</accession>
<dbReference type="Pfam" id="PF01258">
    <property type="entry name" value="zf-dskA_traR"/>
    <property type="match status" value="1"/>
</dbReference>
<organism evidence="6 7">
    <name type="scientific">Cohnella pontilimi</name>
    <dbReference type="NCBI Taxonomy" id="2564100"/>
    <lineage>
        <taxon>Bacteria</taxon>
        <taxon>Bacillati</taxon>
        <taxon>Bacillota</taxon>
        <taxon>Bacilli</taxon>
        <taxon>Bacillales</taxon>
        <taxon>Paenibacillaceae</taxon>
        <taxon>Cohnella</taxon>
    </lineage>
</organism>
<gene>
    <name evidence="6" type="ORF">E5161_00445</name>
</gene>
<dbReference type="InterPro" id="IPR037187">
    <property type="entry name" value="DnaK_N"/>
</dbReference>
<evidence type="ECO:0000256" key="2">
    <source>
        <dbReference type="ARBA" id="ARBA00022771"/>
    </source>
</evidence>
<dbReference type="SUPFAM" id="SSF109635">
    <property type="entry name" value="DnaK suppressor protein DksA, alpha-hairpin domain"/>
    <property type="match status" value="1"/>
</dbReference>
<evidence type="ECO:0000259" key="5">
    <source>
        <dbReference type="Pfam" id="PF01258"/>
    </source>
</evidence>
<reference evidence="6 7" key="1">
    <citation type="submission" date="2019-04" db="EMBL/GenBank/DDBJ databases">
        <title>Cohnella sp. nov., isolated from soil.</title>
        <authorList>
            <person name="Kim W."/>
        </authorList>
    </citation>
    <scope>NUCLEOTIDE SEQUENCE [LARGE SCALE GENOMIC DNA]</scope>
    <source>
        <strain evidence="6 7">CAU 1483</strain>
    </source>
</reference>
<evidence type="ECO:0000313" key="6">
    <source>
        <dbReference type="EMBL" id="TJY43912.1"/>
    </source>
</evidence>
<dbReference type="PANTHER" id="PTHR33823">
    <property type="entry name" value="RNA POLYMERASE-BINDING TRANSCRIPTION FACTOR DKSA-RELATED"/>
    <property type="match status" value="1"/>
</dbReference>
<dbReference type="Proteomes" id="UP000309673">
    <property type="component" value="Unassembled WGS sequence"/>
</dbReference>
<protein>
    <submittedName>
        <fullName evidence="6">Sporulation protein, yteA family</fullName>
    </submittedName>
</protein>
<keyword evidence="1" id="KW-0479">Metal-binding</keyword>
<sequence>MVRQTWHARSDETGPSCVIFVPGRVRKVTESAAGCRKPIRGGIPMKQLTESQIGKLKQRLLEEKRELENHFEINGSAVERQEAVSSGELSTYDNHPADIATEAFERERDQAIDETFSDKLQDINAALQRMEQGTYGICEVCENQIPYERLEALPWTAFCVDHANTNMNLVGDSETQDPVTYEMVAPILPDDADAARTLEQYGSASSPVPGPREG</sequence>
<keyword evidence="3" id="KW-0862">Zinc</keyword>
<comment type="caution">
    <text evidence="6">The sequence shown here is derived from an EMBL/GenBank/DDBJ whole genome shotgun (WGS) entry which is preliminary data.</text>
</comment>
<dbReference type="EMBL" id="SUPK01000001">
    <property type="protein sequence ID" value="TJY43912.1"/>
    <property type="molecule type" value="Genomic_DNA"/>
</dbReference>
<feature type="zinc finger region" description="dksA C4-type" evidence="4">
    <location>
        <begin position="138"/>
        <end position="162"/>
    </location>
</feature>
<dbReference type="InterPro" id="IPR014240">
    <property type="entry name" value="YteA"/>
</dbReference>
<dbReference type="GO" id="GO:0008270">
    <property type="term" value="F:zinc ion binding"/>
    <property type="evidence" value="ECO:0007669"/>
    <property type="project" value="UniProtKB-KW"/>
</dbReference>
<keyword evidence="2" id="KW-0863">Zinc-finger</keyword>
<evidence type="ECO:0000256" key="4">
    <source>
        <dbReference type="PROSITE-ProRule" id="PRU00510"/>
    </source>
</evidence>
<dbReference type="OrthoDB" id="9811543at2"/>
<dbReference type="PROSITE" id="PS51128">
    <property type="entry name" value="ZF_DKSA_2"/>
    <property type="match status" value="1"/>
</dbReference>
<feature type="domain" description="Zinc finger DksA/TraR C4-type" evidence="5">
    <location>
        <begin position="133"/>
        <end position="161"/>
    </location>
</feature>
<proteinExistence type="predicted"/>
<keyword evidence="7" id="KW-1185">Reference proteome</keyword>
<dbReference type="PANTHER" id="PTHR33823:SF4">
    <property type="entry name" value="GENERAL STRESS PROTEIN 16O"/>
    <property type="match status" value="1"/>
</dbReference>
<dbReference type="InterPro" id="IPR000962">
    <property type="entry name" value="Znf_DskA_TraR"/>
</dbReference>
<dbReference type="AlphaFoldDB" id="A0A4U0FK50"/>